<feature type="region of interest" description="Disordered" evidence="1">
    <location>
        <begin position="281"/>
        <end position="305"/>
    </location>
</feature>
<protein>
    <submittedName>
        <fullName evidence="3">Probable cobalt transporter subunit (CbtA)</fullName>
    </submittedName>
</protein>
<accession>A0A1H3J500</accession>
<feature type="transmembrane region" description="Helical" evidence="2">
    <location>
        <begin position="129"/>
        <end position="149"/>
    </location>
</feature>
<dbReference type="Pfam" id="PF09490">
    <property type="entry name" value="CbtA"/>
    <property type="match status" value="1"/>
</dbReference>
<feature type="transmembrane region" description="Helical" evidence="2">
    <location>
        <begin position="169"/>
        <end position="188"/>
    </location>
</feature>
<name>A0A1H3J500_9EURY</name>
<keyword evidence="2" id="KW-0812">Transmembrane</keyword>
<feature type="transmembrane region" description="Helical" evidence="2">
    <location>
        <begin position="215"/>
        <end position="235"/>
    </location>
</feature>
<dbReference type="AlphaFoldDB" id="A0A1H3J500"/>
<dbReference type="RefSeq" id="WP_092732396.1">
    <property type="nucleotide sequence ID" value="NZ_FNPC01000004.1"/>
</dbReference>
<proteinExistence type="predicted"/>
<evidence type="ECO:0000313" key="4">
    <source>
        <dbReference type="Proteomes" id="UP000199079"/>
    </source>
</evidence>
<dbReference type="OrthoDB" id="170869at2157"/>
<evidence type="ECO:0000256" key="1">
    <source>
        <dbReference type="SAM" id="MobiDB-lite"/>
    </source>
</evidence>
<keyword evidence="2" id="KW-1133">Transmembrane helix</keyword>
<dbReference type="EMBL" id="FNPC01000004">
    <property type="protein sequence ID" value="SDY34619.1"/>
    <property type="molecule type" value="Genomic_DNA"/>
</dbReference>
<feature type="compositionally biased region" description="Basic and acidic residues" evidence="1">
    <location>
        <begin position="55"/>
        <end position="83"/>
    </location>
</feature>
<dbReference type="InterPro" id="IPR012666">
    <property type="entry name" value="CbtA_put"/>
</dbReference>
<evidence type="ECO:0000256" key="2">
    <source>
        <dbReference type="SAM" id="Phobius"/>
    </source>
</evidence>
<gene>
    <name evidence="3" type="ORF">SAMN05216564_104381</name>
</gene>
<feature type="transmembrane region" description="Helical" evidence="2">
    <location>
        <begin position="12"/>
        <end position="35"/>
    </location>
</feature>
<evidence type="ECO:0000313" key="3">
    <source>
        <dbReference type="EMBL" id="SDY34619.1"/>
    </source>
</evidence>
<dbReference type="Proteomes" id="UP000199079">
    <property type="component" value="Unassembled WGS sequence"/>
</dbReference>
<sequence length="305" mass="30595">MLAEYLIRGVKAGAVAGLVFGLFVAVVAAPTVAFADELGHGDAAIEATDGGVEGGHAHEHAGDDGHSHESGGHAGDEGHAHEDGVSGTVTTVVSVASSVLWGVLLGAVVFGAGFYLLEPLLPGTPGSGVRQAVLAGLGFIAVSGAPWLVLPPRPPGVASSLPVGTRLELYGGMMVLGAACGLTALWAFDRLRHDESGVDGADGADDAGDDRRSTALAAAGALAPFGLLGVAAFLAPTASAESTLPTTLSTGLVGMTVFGQLLLWATLAGAHAWLRRRHPRNDRPMDAVGVADDLDAGSNHSRSAD</sequence>
<feature type="transmembrane region" description="Helical" evidence="2">
    <location>
        <begin position="99"/>
        <end position="117"/>
    </location>
</feature>
<keyword evidence="2" id="KW-0472">Membrane</keyword>
<keyword evidence="4" id="KW-1185">Reference proteome</keyword>
<organism evidence="3 4">
    <name type="scientific">Halopenitus persicus</name>
    <dbReference type="NCBI Taxonomy" id="1048396"/>
    <lineage>
        <taxon>Archaea</taxon>
        <taxon>Methanobacteriati</taxon>
        <taxon>Methanobacteriota</taxon>
        <taxon>Stenosarchaea group</taxon>
        <taxon>Halobacteria</taxon>
        <taxon>Halobacteriales</taxon>
        <taxon>Haloferacaceae</taxon>
        <taxon>Halopenitus</taxon>
    </lineage>
</organism>
<feature type="transmembrane region" description="Helical" evidence="2">
    <location>
        <begin position="255"/>
        <end position="274"/>
    </location>
</feature>
<feature type="region of interest" description="Disordered" evidence="1">
    <location>
        <begin position="45"/>
        <end position="83"/>
    </location>
</feature>
<reference evidence="4" key="1">
    <citation type="submission" date="2016-10" db="EMBL/GenBank/DDBJ databases">
        <authorList>
            <person name="Varghese N."/>
            <person name="Submissions S."/>
        </authorList>
    </citation>
    <scope>NUCLEOTIDE SEQUENCE [LARGE SCALE GENOMIC DNA]</scope>
    <source>
        <strain evidence="4">DC30,IBRC 10041,KCTC 4046</strain>
    </source>
</reference>